<gene>
    <name evidence="2" type="ORF">Q5P01_001025</name>
</gene>
<name>A0AA88IIP2_CHASR</name>
<evidence type="ECO:0000313" key="3">
    <source>
        <dbReference type="Proteomes" id="UP001187415"/>
    </source>
</evidence>
<feature type="compositionally biased region" description="Basic and acidic residues" evidence="1">
    <location>
        <begin position="57"/>
        <end position="71"/>
    </location>
</feature>
<feature type="compositionally biased region" description="Basic residues" evidence="1">
    <location>
        <begin position="121"/>
        <end position="130"/>
    </location>
</feature>
<dbReference type="Proteomes" id="UP001187415">
    <property type="component" value="Unassembled WGS sequence"/>
</dbReference>
<evidence type="ECO:0000256" key="1">
    <source>
        <dbReference type="SAM" id="MobiDB-lite"/>
    </source>
</evidence>
<proteinExistence type="predicted"/>
<feature type="region of interest" description="Disordered" evidence="1">
    <location>
        <begin position="1"/>
        <end position="176"/>
    </location>
</feature>
<dbReference type="AlphaFoldDB" id="A0AA88IIP2"/>
<organism evidence="2 3">
    <name type="scientific">Channa striata</name>
    <name type="common">Snakehead murrel</name>
    <name type="synonym">Ophicephalus striatus</name>
    <dbReference type="NCBI Taxonomy" id="64152"/>
    <lineage>
        <taxon>Eukaryota</taxon>
        <taxon>Metazoa</taxon>
        <taxon>Chordata</taxon>
        <taxon>Craniata</taxon>
        <taxon>Vertebrata</taxon>
        <taxon>Euteleostomi</taxon>
        <taxon>Actinopterygii</taxon>
        <taxon>Neopterygii</taxon>
        <taxon>Teleostei</taxon>
        <taxon>Neoteleostei</taxon>
        <taxon>Acanthomorphata</taxon>
        <taxon>Anabantaria</taxon>
        <taxon>Anabantiformes</taxon>
        <taxon>Channoidei</taxon>
        <taxon>Channidae</taxon>
        <taxon>Channa</taxon>
    </lineage>
</organism>
<comment type="caution">
    <text evidence="2">The sequence shown here is derived from an EMBL/GenBank/DDBJ whole genome shotgun (WGS) entry which is preliminary data.</text>
</comment>
<feature type="compositionally biased region" description="Basic and acidic residues" evidence="1">
    <location>
        <begin position="137"/>
        <end position="146"/>
    </location>
</feature>
<sequence>MHDSPSGAARAEPRESAGSGLPPETRARDGRPEPCATWQLGDGGCCPAPGAARGLRAHPEDHGEPRSDQRRSTTCTGRRQRLRFTWPSWGAQQRERRPPRVRNASDTAKRREETPTEPPSQKKKRKRRARPAAGGRSRGDAREPKNGSRSAWRRMAKAHANGAAPGQPRRFLRLSRSGDMFLRRKRQSRRDERVRASGAVHGASRDRLQRDAVGLGIKRLLTGAWRTEIFFAVVRAAREIAGAPPDGTREEAREPPTFTAWPWRRRLHWDTAKIRDKHWTGAKCE</sequence>
<evidence type="ECO:0000313" key="2">
    <source>
        <dbReference type="EMBL" id="KAK2814645.1"/>
    </source>
</evidence>
<keyword evidence="3" id="KW-1185">Reference proteome</keyword>
<protein>
    <submittedName>
        <fullName evidence="2">Uncharacterized protein</fullName>
    </submittedName>
</protein>
<dbReference type="EMBL" id="JAUPFM010000031">
    <property type="protein sequence ID" value="KAK2814645.1"/>
    <property type="molecule type" value="Genomic_DNA"/>
</dbReference>
<accession>A0AA88IIP2</accession>
<reference evidence="2" key="1">
    <citation type="submission" date="2023-07" db="EMBL/GenBank/DDBJ databases">
        <title>Chromosome-level Genome Assembly of Striped Snakehead (Channa striata).</title>
        <authorList>
            <person name="Liu H."/>
        </authorList>
    </citation>
    <scope>NUCLEOTIDE SEQUENCE</scope>
    <source>
        <strain evidence="2">Gz</strain>
        <tissue evidence="2">Muscle</tissue>
    </source>
</reference>